<sequence length="284" mass="31492">MRGRFSERGHAVGEEVLVCFGVFCRVPKGVRLGLEGYVTCKLWWLVSLHRSCLVVVERQLDLPSVTVLEDSSSTRLLPLGWLRSGKKKPTVFISSCRRRRECSRDLRKATVRTSRSENWKVAPPSSVVLGEKATLKSSLSGRRQGGCRDQDMESYLNPVYGDENQDAAFYTTQDYEESLPHDLLEESTWPWVAKVHASDSHRLDKSGPSLNVCSPHADELAAQLMCIIPQLDQSQIQNLMTALKGKATSSPSPRAGASRPMASTSSLRIITGPADITLIRPRAI</sequence>
<reference evidence="2" key="1">
    <citation type="submission" date="2017-07" db="EMBL/GenBank/DDBJ databases">
        <title>Taro Niue Genome Assembly and Annotation.</title>
        <authorList>
            <person name="Atibalentja N."/>
            <person name="Keating K."/>
            <person name="Fields C.J."/>
        </authorList>
    </citation>
    <scope>NUCLEOTIDE SEQUENCE</scope>
    <source>
        <strain evidence="2">Niue_2</strain>
        <tissue evidence="2">Leaf</tissue>
    </source>
</reference>
<accession>A0A843XIU2</accession>
<proteinExistence type="predicted"/>
<feature type="region of interest" description="Disordered" evidence="1">
    <location>
        <begin position="244"/>
        <end position="264"/>
    </location>
</feature>
<keyword evidence="3" id="KW-1185">Reference proteome</keyword>
<dbReference type="Proteomes" id="UP000652761">
    <property type="component" value="Unassembled WGS sequence"/>
</dbReference>
<protein>
    <submittedName>
        <fullName evidence="2">Uncharacterized protein</fullName>
    </submittedName>
</protein>
<name>A0A843XIU2_COLES</name>
<evidence type="ECO:0000256" key="1">
    <source>
        <dbReference type="SAM" id="MobiDB-lite"/>
    </source>
</evidence>
<organism evidence="2 3">
    <name type="scientific">Colocasia esculenta</name>
    <name type="common">Wild taro</name>
    <name type="synonym">Arum esculentum</name>
    <dbReference type="NCBI Taxonomy" id="4460"/>
    <lineage>
        <taxon>Eukaryota</taxon>
        <taxon>Viridiplantae</taxon>
        <taxon>Streptophyta</taxon>
        <taxon>Embryophyta</taxon>
        <taxon>Tracheophyta</taxon>
        <taxon>Spermatophyta</taxon>
        <taxon>Magnoliopsida</taxon>
        <taxon>Liliopsida</taxon>
        <taxon>Araceae</taxon>
        <taxon>Aroideae</taxon>
        <taxon>Colocasieae</taxon>
        <taxon>Colocasia</taxon>
    </lineage>
</organism>
<gene>
    <name evidence="2" type="ORF">Taro_052130</name>
</gene>
<feature type="compositionally biased region" description="Low complexity" evidence="1">
    <location>
        <begin position="249"/>
        <end position="263"/>
    </location>
</feature>
<dbReference type="EMBL" id="NMUH01008687">
    <property type="protein sequence ID" value="MQM19131.1"/>
    <property type="molecule type" value="Genomic_DNA"/>
</dbReference>
<comment type="caution">
    <text evidence="2">The sequence shown here is derived from an EMBL/GenBank/DDBJ whole genome shotgun (WGS) entry which is preliminary data.</text>
</comment>
<dbReference type="AlphaFoldDB" id="A0A843XIU2"/>
<evidence type="ECO:0000313" key="2">
    <source>
        <dbReference type="EMBL" id="MQM19131.1"/>
    </source>
</evidence>
<evidence type="ECO:0000313" key="3">
    <source>
        <dbReference type="Proteomes" id="UP000652761"/>
    </source>
</evidence>